<protein>
    <submittedName>
        <fullName evidence="6">MAPEG family protein</fullName>
    </submittedName>
</protein>
<dbReference type="Gene3D" id="1.20.120.550">
    <property type="entry name" value="Membrane associated eicosanoid/glutathione metabolism-like domain"/>
    <property type="match status" value="1"/>
</dbReference>
<feature type="transmembrane region" description="Helical" evidence="5">
    <location>
        <begin position="109"/>
        <end position="128"/>
    </location>
</feature>
<name>A0A7Z0QQR9_9GAMM</name>
<keyword evidence="7" id="KW-1185">Reference proteome</keyword>
<dbReference type="InterPro" id="IPR001129">
    <property type="entry name" value="Membr-assoc_MAPEG"/>
</dbReference>
<comment type="caution">
    <text evidence="6">The sequence shown here is derived from an EMBL/GenBank/DDBJ whole genome shotgun (WGS) entry which is preliminary data.</text>
</comment>
<reference evidence="6 7" key="1">
    <citation type="submission" date="2020-07" db="EMBL/GenBank/DDBJ databases">
        <title>isolation of Luteimonas sp. SJ-16.</title>
        <authorList>
            <person name="Huang X.-X."/>
            <person name="Xu L."/>
            <person name="Sun J.-Q."/>
        </authorList>
    </citation>
    <scope>NUCLEOTIDE SEQUENCE [LARGE SCALE GENOMIC DNA]</scope>
    <source>
        <strain evidence="6 7">SJ-16</strain>
    </source>
</reference>
<dbReference type="RefSeq" id="WP_180544159.1">
    <property type="nucleotide sequence ID" value="NZ_JACCJZ010000010.1"/>
</dbReference>
<dbReference type="AlphaFoldDB" id="A0A7Z0QQR9"/>
<dbReference type="EMBL" id="JACCJZ010000010">
    <property type="protein sequence ID" value="NYZ61995.1"/>
    <property type="molecule type" value="Genomic_DNA"/>
</dbReference>
<evidence type="ECO:0000256" key="1">
    <source>
        <dbReference type="ARBA" id="ARBA00004370"/>
    </source>
</evidence>
<evidence type="ECO:0000256" key="5">
    <source>
        <dbReference type="SAM" id="Phobius"/>
    </source>
</evidence>
<evidence type="ECO:0000256" key="3">
    <source>
        <dbReference type="ARBA" id="ARBA00022989"/>
    </source>
</evidence>
<dbReference type="Proteomes" id="UP000589896">
    <property type="component" value="Unassembled WGS sequence"/>
</dbReference>
<keyword evidence="2 5" id="KW-0812">Transmembrane</keyword>
<keyword evidence="3 5" id="KW-1133">Transmembrane helix</keyword>
<organism evidence="6 7">
    <name type="scientific">Luteimonas deserti</name>
    <dbReference type="NCBI Taxonomy" id="2752306"/>
    <lineage>
        <taxon>Bacteria</taxon>
        <taxon>Pseudomonadati</taxon>
        <taxon>Pseudomonadota</taxon>
        <taxon>Gammaproteobacteria</taxon>
        <taxon>Lysobacterales</taxon>
        <taxon>Lysobacteraceae</taxon>
        <taxon>Luteimonas</taxon>
    </lineage>
</organism>
<sequence>MTLATAYWCVLVAALLPYLWVAVAKASAPRYDNRNPRGWVARQDNPRLQRAYNAHLNALEAFAPFAAGVALAQLSGVAPSTIAALALGFVSLRVVHGLAYVADLALLRSLAWFGALGCVIVLLVRAALAVA</sequence>
<dbReference type="GO" id="GO:0016020">
    <property type="term" value="C:membrane"/>
    <property type="evidence" value="ECO:0007669"/>
    <property type="project" value="UniProtKB-SubCell"/>
</dbReference>
<dbReference type="PANTHER" id="PTHR35371:SF1">
    <property type="entry name" value="BLR7753 PROTEIN"/>
    <property type="match status" value="1"/>
</dbReference>
<evidence type="ECO:0000313" key="7">
    <source>
        <dbReference type="Proteomes" id="UP000589896"/>
    </source>
</evidence>
<dbReference type="InterPro" id="IPR023352">
    <property type="entry name" value="MAPEG-like_dom_sf"/>
</dbReference>
<dbReference type="Pfam" id="PF01124">
    <property type="entry name" value="MAPEG"/>
    <property type="match status" value="1"/>
</dbReference>
<gene>
    <name evidence="6" type="ORF">H0E82_04340</name>
</gene>
<evidence type="ECO:0000256" key="4">
    <source>
        <dbReference type="ARBA" id="ARBA00023136"/>
    </source>
</evidence>
<evidence type="ECO:0000313" key="6">
    <source>
        <dbReference type="EMBL" id="NYZ61995.1"/>
    </source>
</evidence>
<keyword evidence="4 5" id="KW-0472">Membrane</keyword>
<accession>A0A7Z0QQR9</accession>
<comment type="subcellular location">
    <subcellularLocation>
        <location evidence="1">Membrane</location>
    </subcellularLocation>
</comment>
<dbReference type="SUPFAM" id="SSF161084">
    <property type="entry name" value="MAPEG domain-like"/>
    <property type="match status" value="1"/>
</dbReference>
<dbReference type="PANTHER" id="PTHR35371">
    <property type="entry name" value="INNER MEMBRANE PROTEIN"/>
    <property type="match status" value="1"/>
</dbReference>
<evidence type="ECO:0000256" key="2">
    <source>
        <dbReference type="ARBA" id="ARBA00022692"/>
    </source>
</evidence>
<proteinExistence type="predicted"/>